<dbReference type="CDD" id="cd06267">
    <property type="entry name" value="PBP1_LacI_sugar_binding-like"/>
    <property type="match status" value="1"/>
</dbReference>
<feature type="domain" description="HTH lacI-type" evidence="4">
    <location>
        <begin position="10"/>
        <end position="64"/>
    </location>
</feature>
<evidence type="ECO:0000256" key="2">
    <source>
        <dbReference type="ARBA" id="ARBA00023125"/>
    </source>
</evidence>
<dbReference type="Pfam" id="PF00356">
    <property type="entry name" value="LacI"/>
    <property type="match status" value="1"/>
</dbReference>
<dbReference type="Gene3D" id="3.40.50.2300">
    <property type="match status" value="2"/>
</dbReference>
<dbReference type="EMBL" id="JACBZP010000001">
    <property type="protein sequence ID" value="NYI67166.1"/>
    <property type="molecule type" value="Genomic_DNA"/>
</dbReference>
<dbReference type="PANTHER" id="PTHR30146:SF109">
    <property type="entry name" value="HTH-TYPE TRANSCRIPTIONAL REGULATOR GALS"/>
    <property type="match status" value="1"/>
</dbReference>
<dbReference type="SMART" id="SM00354">
    <property type="entry name" value="HTH_LACI"/>
    <property type="match status" value="1"/>
</dbReference>
<dbReference type="PANTHER" id="PTHR30146">
    <property type="entry name" value="LACI-RELATED TRANSCRIPTIONAL REPRESSOR"/>
    <property type="match status" value="1"/>
</dbReference>
<keyword evidence="3" id="KW-0804">Transcription</keyword>
<protein>
    <submittedName>
        <fullName evidence="5">DNA-binding LacI/PurR family transcriptional regulator</fullName>
    </submittedName>
</protein>
<evidence type="ECO:0000313" key="5">
    <source>
        <dbReference type="EMBL" id="NYI67166.1"/>
    </source>
</evidence>
<dbReference type="CDD" id="cd01392">
    <property type="entry name" value="HTH_LacI"/>
    <property type="match status" value="1"/>
</dbReference>
<dbReference type="SUPFAM" id="SSF53822">
    <property type="entry name" value="Periplasmic binding protein-like I"/>
    <property type="match status" value="1"/>
</dbReference>
<evidence type="ECO:0000313" key="6">
    <source>
        <dbReference type="Proteomes" id="UP000539111"/>
    </source>
</evidence>
<keyword evidence="6" id="KW-1185">Reference proteome</keyword>
<accession>A0A7Z0D0B2</accession>
<dbReference type="RefSeq" id="WP_179426959.1">
    <property type="nucleotide sequence ID" value="NZ_JACBZP010000001.1"/>
</dbReference>
<organism evidence="5 6">
    <name type="scientific">Spelaeicoccus albus</name>
    <dbReference type="NCBI Taxonomy" id="1280376"/>
    <lineage>
        <taxon>Bacteria</taxon>
        <taxon>Bacillati</taxon>
        <taxon>Actinomycetota</taxon>
        <taxon>Actinomycetes</taxon>
        <taxon>Micrococcales</taxon>
        <taxon>Brevibacteriaceae</taxon>
        <taxon>Spelaeicoccus</taxon>
    </lineage>
</organism>
<keyword evidence="1" id="KW-0805">Transcription regulation</keyword>
<dbReference type="InterPro" id="IPR010982">
    <property type="entry name" value="Lambda_DNA-bd_dom_sf"/>
</dbReference>
<dbReference type="PROSITE" id="PS50932">
    <property type="entry name" value="HTH_LACI_2"/>
    <property type="match status" value="1"/>
</dbReference>
<evidence type="ECO:0000259" key="4">
    <source>
        <dbReference type="PROSITE" id="PS50932"/>
    </source>
</evidence>
<dbReference type="Gene3D" id="1.10.260.40">
    <property type="entry name" value="lambda repressor-like DNA-binding domains"/>
    <property type="match status" value="1"/>
</dbReference>
<comment type="caution">
    <text evidence="5">The sequence shown here is derived from an EMBL/GenBank/DDBJ whole genome shotgun (WGS) entry which is preliminary data.</text>
</comment>
<dbReference type="Proteomes" id="UP000539111">
    <property type="component" value="Unassembled WGS sequence"/>
</dbReference>
<name>A0A7Z0D0B2_9MICO</name>
<dbReference type="GO" id="GO:0000976">
    <property type="term" value="F:transcription cis-regulatory region binding"/>
    <property type="evidence" value="ECO:0007669"/>
    <property type="project" value="TreeGrafter"/>
</dbReference>
<dbReference type="SUPFAM" id="SSF47413">
    <property type="entry name" value="lambda repressor-like DNA-binding domains"/>
    <property type="match status" value="1"/>
</dbReference>
<dbReference type="InterPro" id="IPR046335">
    <property type="entry name" value="LacI/GalR-like_sensor"/>
</dbReference>
<dbReference type="AlphaFoldDB" id="A0A7Z0D0B2"/>
<proteinExistence type="predicted"/>
<dbReference type="Pfam" id="PF13377">
    <property type="entry name" value="Peripla_BP_3"/>
    <property type="match status" value="1"/>
</dbReference>
<dbReference type="InterPro" id="IPR028082">
    <property type="entry name" value="Peripla_BP_I"/>
</dbReference>
<keyword evidence="2 5" id="KW-0238">DNA-binding</keyword>
<gene>
    <name evidence="5" type="ORF">BJY26_001472</name>
</gene>
<dbReference type="GO" id="GO:0003700">
    <property type="term" value="F:DNA-binding transcription factor activity"/>
    <property type="evidence" value="ECO:0007669"/>
    <property type="project" value="TreeGrafter"/>
</dbReference>
<reference evidence="5 6" key="1">
    <citation type="submission" date="2020-07" db="EMBL/GenBank/DDBJ databases">
        <title>Sequencing the genomes of 1000 actinobacteria strains.</title>
        <authorList>
            <person name="Klenk H.-P."/>
        </authorList>
    </citation>
    <scope>NUCLEOTIDE SEQUENCE [LARGE SCALE GENOMIC DNA]</scope>
    <source>
        <strain evidence="5 6">DSM 26341</strain>
    </source>
</reference>
<sequence length="338" mass="36067">MTSLRPDRQPTIYDVAEHARVSKSLVSLVLQGSPKVSETRRLAVLESIETLGYRRSSAAAALAGNRTRTVGVVVEDYRNVWFTDLLDGLQESLNEAGYRIAVSDLQQNSRLDKNPLDGFLSMRAEGIVVATDPTADMMNVHDVPVVMVGTHTRRIPGSDVAANNDRAGGRLATRHLLDLGHRHIGHITTTGGAAIDREAGYDDAMTAARLPAQTAATDVPTEDAAYHATRAYLAAHPDTTALFASNDTAALGVLAAARDAGLRVPADLSVIGYDNSSLAASHLLQLTTVDARSIDVGRAAGLSLVDRLHDAERPPGVALVEPRLVLRKTTASLHVRRG</sequence>
<dbReference type="InterPro" id="IPR000843">
    <property type="entry name" value="HTH_LacI"/>
</dbReference>
<evidence type="ECO:0000256" key="1">
    <source>
        <dbReference type="ARBA" id="ARBA00023015"/>
    </source>
</evidence>
<evidence type="ECO:0000256" key="3">
    <source>
        <dbReference type="ARBA" id="ARBA00023163"/>
    </source>
</evidence>